<feature type="domain" description="Amine oxidase" evidence="2">
    <location>
        <begin position="46"/>
        <end position="500"/>
    </location>
</feature>
<gene>
    <name evidence="3" type="ORF">OBBRIDRAFT_847095</name>
</gene>
<dbReference type="InterPro" id="IPR002937">
    <property type="entry name" value="Amino_oxidase"/>
</dbReference>
<dbReference type="OrthoDB" id="5046242at2759"/>
<dbReference type="Gene3D" id="3.90.660.10">
    <property type="match status" value="1"/>
</dbReference>
<protein>
    <submittedName>
        <fullName evidence="3">Amine oxidase</fullName>
    </submittedName>
</protein>
<organism evidence="3 4">
    <name type="scientific">Obba rivulosa</name>
    <dbReference type="NCBI Taxonomy" id="1052685"/>
    <lineage>
        <taxon>Eukaryota</taxon>
        <taxon>Fungi</taxon>
        <taxon>Dikarya</taxon>
        <taxon>Basidiomycota</taxon>
        <taxon>Agaricomycotina</taxon>
        <taxon>Agaricomycetes</taxon>
        <taxon>Polyporales</taxon>
        <taxon>Gelatoporiaceae</taxon>
        <taxon>Obba</taxon>
    </lineage>
</organism>
<dbReference type="Proteomes" id="UP000250043">
    <property type="component" value="Unassembled WGS sequence"/>
</dbReference>
<name>A0A8E2AZ46_9APHY</name>
<dbReference type="EMBL" id="KV722461">
    <property type="protein sequence ID" value="OCH88125.1"/>
    <property type="molecule type" value="Genomic_DNA"/>
</dbReference>
<sequence>MLHSSTSLPFVLLALCIFGRGLPVTPSQEVLSPPKDTKVLILGGGVAGVIAARTLHEQGISEFIVVEAREELGGRMRSHTFGMPGNQYTVEVGANWVQGTQTGNGARNPIWALAKKHNLTMHPSHFLESITTYDDSGAYNYLDIFEKSVMHYSKLIASAGGRVPKMLVDMTARSGYSLLGAKPHSRHEVAAEYFQFDWEFGATPDETSWLASSWVHFFVSRGFSVYDFTVFHGGVIYPAFAHNYTFEAAAGGFSEDNLLSLDPHGFKTILQVEADSFLESHQLRLNSTVETIVHSKRGVQVLLADGEMLRADYALCTFSLGVLQHDDVKFLPPLPAWKQEAIHSMTMGTFTKIFMQFPEKFWFDTEMAVYADYERGRYPVWQSLDHKDFLPGSGILFVTVTGDFSRRIEALPANHVKSEVLSVLQTMYPDQTIPEPLDFYFQRWHSDPLFRGSYSNWPASFLSDHQGNLRANVNERLWFAGEATSKKHFGFLHGAYFEGQSIGLALAECIKGGGCVGLEHVDDIRNAGPYDTK</sequence>
<dbReference type="InterPro" id="IPR036188">
    <property type="entry name" value="FAD/NAD-bd_sf"/>
</dbReference>
<dbReference type="InterPro" id="IPR050281">
    <property type="entry name" value="Flavin_monoamine_oxidase"/>
</dbReference>
<dbReference type="AlphaFoldDB" id="A0A8E2AZ46"/>
<dbReference type="PANTHER" id="PTHR10742">
    <property type="entry name" value="FLAVIN MONOAMINE OXIDASE"/>
    <property type="match status" value="1"/>
</dbReference>
<keyword evidence="4" id="KW-1185">Reference proteome</keyword>
<evidence type="ECO:0000313" key="3">
    <source>
        <dbReference type="EMBL" id="OCH88125.1"/>
    </source>
</evidence>
<evidence type="ECO:0000256" key="1">
    <source>
        <dbReference type="SAM" id="SignalP"/>
    </source>
</evidence>
<dbReference type="SUPFAM" id="SSF51905">
    <property type="entry name" value="FAD/NAD(P)-binding domain"/>
    <property type="match status" value="1"/>
</dbReference>
<dbReference type="PANTHER" id="PTHR10742:SF313">
    <property type="entry name" value="AMINE OXIDASE"/>
    <property type="match status" value="1"/>
</dbReference>
<keyword evidence="1" id="KW-0732">Signal</keyword>
<dbReference type="SUPFAM" id="SSF54373">
    <property type="entry name" value="FAD-linked reductases, C-terminal domain"/>
    <property type="match status" value="1"/>
</dbReference>
<dbReference type="GO" id="GO:0016491">
    <property type="term" value="F:oxidoreductase activity"/>
    <property type="evidence" value="ECO:0007669"/>
    <property type="project" value="InterPro"/>
</dbReference>
<accession>A0A8E2AZ46</accession>
<feature type="signal peptide" evidence="1">
    <location>
        <begin position="1"/>
        <end position="21"/>
    </location>
</feature>
<dbReference type="GO" id="GO:0006598">
    <property type="term" value="P:polyamine catabolic process"/>
    <property type="evidence" value="ECO:0007669"/>
    <property type="project" value="TreeGrafter"/>
</dbReference>
<evidence type="ECO:0000259" key="2">
    <source>
        <dbReference type="Pfam" id="PF01593"/>
    </source>
</evidence>
<evidence type="ECO:0000313" key="4">
    <source>
        <dbReference type="Proteomes" id="UP000250043"/>
    </source>
</evidence>
<dbReference type="Pfam" id="PF01593">
    <property type="entry name" value="Amino_oxidase"/>
    <property type="match status" value="1"/>
</dbReference>
<feature type="chain" id="PRO_5034590838" evidence="1">
    <location>
        <begin position="22"/>
        <end position="533"/>
    </location>
</feature>
<reference evidence="3 4" key="1">
    <citation type="submission" date="2016-07" db="EMBL/GenBank/DDBJ databases">
        <title>Draft genome of the white-rot fungus Obba rivulosa 3A-2.</title>
        <authorList>
            <consortium name="DOE Joint Genome Institute"/>
            <person name="Miettinen O."/>
            <person name="Riley R."/>
            <person name="Acob R."/>
            <person name="Barry K."/>
            <person name="Cullen D."/>
            <person name="De Vries R."/>
            <person name="Hainaut M."/>
            <person name="Hatakka A."/>
            <person name="Henrissat B."/>
            <person name="Hilden K."/>
            <person name="Kuo R."/>
            <person name="Labutti K."/>
            <person name="Lipzen A."/>
            <person name="Makela M.R."/>
            <person name="Sandor L."/>
            <person name="Spatafora J.W."/>
            <person name="Grigoriev I.V."/>
            <person name="Hibbett D.S."/>
        </authorList>
    </citation>
    <scope>NUCLEOTIDE SEQUENCE [LARGE SCALE GENOMIC DNA]</scope>
    <source>
        <strain evidence="3 4">3A-2</strain>
    </source>
</reference>
<dbReference type="Gene3D" id="3.50.50.60">
    <property type="entry name" value="FAD/NAD(P)-binding domain"/>
    <property type="match status" value="1"/>
</dbReference>
<proteinExistence type="predicted"/>